<sequence>MFKDITKGLPLLYAIWSLPRLLPWNEMPLPILPYFHAAATVCPWLGSSIYHLFMNHYSGVKTYERLLHGMLQVFGLLKVVVDFLQYLLAPCAYHGL</sequence>
<feature type="transmembrane region" description="Helical" evidence="1">
    <location>
        <begin position="66"/>
        <end position="88"/>
    </location>
</feature>
<accession>A0A8X6LQS5</accession>
<proteinExistence type="predicted"/>
<dbReference type="OrthoDB" id="535992at2759"/>
<evidence type="ECO:0000313" key="3">
    <source>
        <dbReference type="Proteomes" id="UP000887116"/>
    </source>
</evidence>
<dbReference type="Proteomes" id="UP000887116">
    <property type="component" value="Unassembled WGS sequence"/>
</dbReference>
<feature type="transmembrane region" description="Helical" evidence="1">
    <location>
        <begin position="31"/>
        <end position="54"/>
    </location>
</feature>
<organism evidence="2 3">
    <name type="scientific">Trichonephila clavata</name>
    <name type="common">Joro spider</name>
    <name type="synonym">Nephila clavata</name>
    <dbReference type="NCBI Taxonomy" id="2740835"/>
    <lineage>
        <taxon>Eukaryota</taxon>
        <taxon>Metazoa</taxon>
        <taxon>Ecdysozoa</taxon>
        <taxon>Arthropoda</taxon>
        <taxon>Chelicerata</taxon>
        <taxon>Arachnida</taxon>
        <taxon>Araneae</taxon>
        <taxon>Araneomorphae</taxon>
        <taxon>Entelegynae</taxon>
        <taxon>Araneoidea</taxon>
        <taxon>Nephilidae</taxon>
        <taxon>Trichonephila</taxon>
    </lineage>
</organism>
<reference evidence="2" key="1">
    <citation type="submission" date="2020-07" db="EMBL/GenBank/DDBJ databases">
        <title>Multicomponent nature underlies the extraordinary mechanical properties of spider dragline silk.</title>
        <authorList>
            <person name="Kono N."/>
            <person name="Nakamura H."/>
            <person name="Mori M."/>
            <person name="Yoshida Y."/>
            <person name="Ohtoshi R."/>
            <person name="Malay A.D."/>
            <person name="Moran D.A.P."/>
            <person name="Tomita M."/>
            <person name="Numata K."/>
            <person name="Arakawa K."/>
        </authorList>
    </citation>
    <scope>NUCLEOTIDE SEQUENCE</scope>
</reference>
<evidence type="ECO:0000256" key="1">
    <source>
        <dbReference type="SAM" id="Phobius"/>
    </source>
</evidence>
<dbReference type="EMBL" id="BMAO01037362">
    <property type="protein sequence ID" value="GFR17202.1"/>
    <property type="molecule type" value="Genomic_DNA"/>
</dbReference>
<gene>
    <name evidence="2" type="primary">NCL1_34533</name>
    <name evidence="2" type="ORF">TNCT_169341</name>
</gene>
<keyword evidence="1" id="KW-1133">Transmembrane helix</keyword>
<keyword evidence="1" id="KW-0472">Membrane</keyword>
<keyword evidence="1" id="KW-0812">Transmembrane</keyword>
<keyword evidence="2" id="KW-0675">Receptor</keyword>
<comment type="caution">
    <text evidence="2">The sequence shown here is derived from an EMBL/GenBank/DDBJ whole genome shotgun (WGS) entry which is preliminary data.</text>
</comment>
<evidence type="ECO:0000313" key="2">
    <source>
        <dbReference type="EMBL" id="GFR17202.1"/>
    </source>
</evidence>
<name>A0A8X6LQS5_TRICU</name>
<protein>
    <submittedName>
        <fullName evidence="2">Progestin and adipoQ receptor family member 4</fullName>
    </submittedName>
</protein>
<keyword evidence="3" id="KW-1185">Reference proteome</keyword>
<dbReference type="AlphaFoldDB" id="A0A8X6LQS5"/>